<protein>
    <recommendedName>
        <fullName evidence="3">Nidogen G2 beta-barrel domain-containing protein</fullName>
    </recommendedName>
</protein>
<keyword evidence="2" id="KW-1185">Reference proteome</keyword>
<gene>
    <name evidence="1" type="ORF">N301_02834</name>
</gene>
<reference evidence="2" key="1">
    <citation type="journal article" date="2014" name="Science">
        <title>Comparative genomics reveals insights into avian genome evolution and adaptation.</title>
        <authorList>
            <consortium name="Avian Genome Consortium"/>
            <person name="Zhang G."/>
            <person name="Li C."/>
            <person name="Li Q."/>
            <person name="Li B."/>
            <person name="Larkin D.M."/>
            <person name="Lee C."/>
            <person name="Storz J.F."/>
            <person name="Antunes A."/>
            <person name="Greenwold M.J."/>
            <person name="Meredith R.W."/>
            <person name="Odeen A."/>
            <person name="Cui J."/>
            <person name="Zhou Q."/>
            <person name="Xu L."/>
            <person name="Pan H."/>
            <person name="Wang Z."/>
            <person name="Jin L."/>
            <person name="Zhang P."/>
            <person name="Hu H."/>
            <person name="Yang W."/>
            <person name="Hu J."/>
            <person name="Xiao J."/>
            <person name="Yang Z."/>
            <person name="Liu Y."/>
            <person name="Xie Q."/>
            <person name="Yu H."/>
            <person name="Lian J."/>
            <person name="Wen P."/>
            <person name="Zhang F."/>
            <person name="Li H."/>
            <person name="Zeng Y."/>
            <person name="Xiong Z."/>
            <person name="Liu S."/>
            <person name="Zhou L."/>
            <person name="Huang Z."/>
            <person name="An N."/>
            <person name="Wang J."/>
            <person name="Zheng Q."/>
            <person name="Xiong Y."/>
            <person name="Wang G."/>
            <person name="Wang B."/>
            <person name="Wang J."/>
            <person name="Fan Y."/>
            <person name="da Fonseca R.R."/>
            <person name="Alfaro-Nunez A."/>
            <person name="Schubert M."/>
            <person name="Orlando L."/>
            <person name="Mourier T."/>
            <person name="Howard J.T."/>
            <person name="Ganapathy G."/>
            <person name="Pfenning A."/>
            <person name="Whitney O."/>
            <person name="Rivas M.V."/>
            <person name="Hara E."/>
            <person name="Smith J."/>
            <person name="Farre M."/>
            <person name="Narayan J."/>
            <person name="Slavov G."/>
            <person name="Romanov M.N."/>
            <person name="Borges R."/>
            <person name="Machado J.P."/>
            <person name="Khan I."/>
            <person name="Springer M.S."/>
            <person name="Gatesy J."/>
            <person name="Hoffmann F.G."/>
            <person name="Opazo J.C."/>
            <person name="Hastad O."/>
            <person name="Sawyer R.H."/>
            <person name="Kim H."/>
            <person name="Kim K.W."/>
            <person name="Kim H.J."/>
            <person name="Cho S."/>
            <person name="Li N."/>
            <person name="Huang Y."/>
            <person name="Bruford M.W."/>
            <person name="Zhan X."/>
            <person name="Dixon A."/>
            <person name="Bertelsen M.F."/>
            <person name="Derryberry E."/>
            <person name="Warren W."/>
            <person name="Wilson R.K."/>
            <person name="Li S."/>
            <person name="Ray D.A."/>
            <person name="Green R.E."/>
            <person name="O'Brien S.J."/>
            <person name="Griffin D."/>
            <person name="Johnson W.E."/>
            <person name="Haussler D."/>
            <person name="Ryder O.A."/>
            <person name="Willerslev E."/>
            <person name="Graves G.R."/>
            <person name="Alstrom P."/>
            <person name="Fjeldsa J."/>
            <person name="Mindell D.P."/>
            <person name="Edwards S.V."/>
            <person name="Braun E.L."/>
            <person name="Rahbek C."/>
            <person name="Burt D.W."/>
            <person name="Houde P."/>
            <person name="Zhang Y."/>
            <person name="Yang H."/>
            <person name="Wang J."/>
            <person name="Jarvis E.D."/>
            <person name="Gilbert M.T."/>
            <person name="Wang J."/>
        </authorList>
    </citation>
    <scope>NUCLEOTIDE SEQUENCE [LARGE SCALE GENOMIC DNA]</scope>
</reference>
<evidence type="ECO:0008006" key="3">
    <source>
        <dbReference type="Google" id="ProtNLM"/>
    </source>
</evidence>
<accession>A0A0A0AI52</accession>
<feature type="non-terminal residue" evidence="1">
    <location>
        <position position="1"/>
    </location>
</feature>
<sequence length="55" mass="6534">NHFKLEEGRFILDIRKKFFTLRVVRHWNRLPREAVEAPSLEVFKARLDGALSNLV</sequence>
<feature type="non-terminal residue" evidence="1">
    <location>
        <position position="55"/>
    </location>
</feature>
<evidence type="ECO:0000313" key="1">
    <source>
        <dbReference type="EMBL" id="KGL93567.1"/>
    </source>
</evidence>
<dbReference type="EMBL" id="KL871836">
    <property type="protein sequence ID" value="KGL93567.1"/>
    <property type="molecule type" value="Genomic_DNA"/>
</dbReference>
<organism evidence="1 2">
    <name type="scientific">Charadrius vociferus</name>
    <name type="common">Killdeer</name>
    <name type="synonym">Aegialitis vocifera</name>
    <dbReference type="NCBI Taxonomy" id="50402"/>
    <lineage>
        <taxon>Eukaryota</taxon>
        <taxon>Metazoa</taxon>
        <taxon>Chordata</taxon>
        <taxon>Craniata</taxon>
        <taxon>Vertebrata</taxon>
        <taxon>Euteleostomi</taxon>
        <taxon>Archelosauria</taxon>
        <taxon>Archosauria</taxon>
        <taxon>Dinosauria</taxon>
        <taxon>Saurischia</taxon>
        <taxon>Theropoda</taxon>
        <taxon>Coelurosauria</taxon>
        <taxon>Aves</taxon>
        <taxon>Neognathae</taxon>
        <taxon>Neoaves</taxon>
        <taxon>Charadriiformes</taxon>
        <taxon>Charadriidae</taxon>
        <taxon>Charadrius</taxon>
    </lineage>
</organism>
<evidence type="ECO:0000313" key="2">
    <source>
        <dbReference type="Proteomes" id="UP000053858"/>
    </source>
</evidence>
<name>A0A0A0AI52_CHAVO</name>
<dbReference type="AlphaFoldDB" id="A0A0A0AI52"/>
<dbReference type="Proteomes" id="UP000053858">
    <property type="component" value="Unassembled WGS sequence"/>
</dbReference>
<proteinExistence type="predicted"/>